<reference evidence="3 4" key="1">
    <citation type="submission" date="2013-09" db="EMBL/GenBank/DDBJ databases">
        <title>Whole genome sequencing of Halarchaeum acidiphilum strain MH1-52-1.</title>
        <authorList>
            <person name="Shimane Y."/>
            <person name="Minegishi H."/>
            <person name="Nishi S."/>
            <person name="Echigo A."/>
            <person name="Shuto A."/>
            <person name="Konishi M."/>
            <person name="Ito T."/>
            <person name="Ohkuma M."/>
            <person name="Ohta Y."/>
            <person name="Nagano Y."/>
            <person name="Tsubouchi T."/>
            <person name="Mori K."/>
            <person name="Usui K."/>
            <person name="Kamekura M."/>
            <person name="Usami R."/>
            <person name="Takaki Y."/>
            <person name="Hatada Y."/>
        </authorList>
    </citation>
    <scope>NUCLEOTIDE SEQUENCE [LARGE SCALE GENOMIC DNA]</scope>
    <source>
        <strain evidence="3 4">JCM 16109</strain>
    </source>
</reference>
<feature type="region of interest" description="Disordered" evidence="1">
    <location>
        <begin position="1"/>
        <end position="43"/>
    </location>
</feature>
<feature type="transmembrane region" description="Helical" evidence="2">
    <location>
        <begin position="56"/>
        <end position="76"/>
    </location>
</feature>
<dbReference type="RefSeq" id="WP_021780027.1">
    <property type="nucleotide sequence ID" value="NZ_BATA01000020.1"/>
</dbReference>
<sequence length="320" mass="31911">MTEGRADASGSAEVAGADGAAEAESGREIETGDGGGDASPREGMTRAIRAVRREGLKVAAIYATIDAVLVALLADLACTSVDAAPATVSLPALGPLAGYSLPVAPLVAVALGLVAFSAEVVLRARRPLVEQFEAVNPAVREALRTARDAATDGRETRMAGRLYERVLADLRETSSVALLDARRVAVTLVAVAVVALLCVHVAVAGITIGVGGGPGATTAGSGGGGGDASDEYGGLQNASGVLGDPTDVEAGDDALNASVQASSGGSGADSPESYDASGYTGGSSGAVESQQAGYDAPSDVEDADLIREYNLRIRANQTQS</sequence>
<evidence type="ECO:0000256" key="1">
    <source>
        <dbReference type="SAM" id="MobiDB-lite"/>
    </source>
</evidence>
<dbReference type="InterPro" id="IPR055925">
    <property type="entry name" value="DUF7502"/>
</dbReference>
<dbReference type="Pfam" id="PF24334">
    <property type="entry name" value="DUF7502"/>
    <property type="match status" value="1"/>
</dbReference>
<organism evidence="3 4">
    <name type="scientific">Halarchaeum acidiphilum MH1-52-1</name>
    <dbReference type="NCBI Taxonomy" id="1261545"/>
    <lineage>
        <taxon>Archaea</taxon>
        <taxon>Methanobacteriati</taxon>
        <taxon>Methanobacteriota</taxon>
        <taxon>Stenosarchaea group</taxon>
        <taxon>Halobacteria</taxon>
        <taxon>Halobacteriales</taxon>
        <taxon>Halobacteriaceae</taxon>
    </lineage>
</organism>
<evidence type="ECO:0000313" key="4">
    <source>
        <dbReference type="Proteomes" id="UP000016986"/>
    </source>
</evidence>
<feature type="compositionally biased region" description="Low complexity" evidence="1">
    <location>
        <begin position="7"/>
        <end position="23"/>
    </location>
</feature>
<feature type="transmembrane region" description="Helical" evidence="2">
    <location>
        <begin position="96"/>
        <end position="116"/>
    </location>
</feature>
<keyword evidence="2" id="KW-1133">Transmembrane helix</keyword>
<dbReference type="eggNOG" id="arCOG06258">
    <property type="taxonomic scope" value="Archaea"/>
</dbReference>
<feature type="compositionally biased region" description="Gly residues" evidence="1">
    <location>
        <begin position="218"/>
        <end position="227"/>
    </location>
</feature>
<gene>
    <name evidence="3" type="ORF">MBEHAL_1102</name>
</gene>
<dbReference type="OrthoDB" id="308352at2157"/>
<evidence type="ECO:0000313" key="3">
    <source>
        <dbReference type="EMBL" id="GAD52342.1"/>
    </source>
</evidence>
<dbReference type="EMBL" id="BATA01000020">
    <property type="protein sequence ID" value="GAD52342.1"/>
    <property type="molecule type" value="Genomic_DNA"/>
</dbReference>
<proteinExistence type="predicted"/>
<keyword evidence="4" id="KW-1185">Reference proteome</keyword>
<comment type="caution">
    <text evidence="3">The sequence shown here is derived from an EMBL/GenBank/DDBJ whole genome shotgun (WGS) entry which is preliminary data.</text>
</comment>
<keyword evidence="2" id="KW-0472">Membrane</keyword>
<accession>U2YUE0</accession>
<dbReference type="AlphaFoldDB" id="U2YUE0"/>
<protein>
    <submittedName>
        <fullName evidence="3">Uncharacterized protein</fullName>
    </submittedName>
</protein>
<keyword evidence="2" id="KW-0812">Transmembrane</keyword>
<name>U2YUE0_9EURY</name>
<dbReference type="Proteomes" id="UP000016986">
    <property type="component" value="Unassembled WGS sequence"/>
</dbReference>
<evidence type="ECO:0000256" key="2">
    <source>
        <dbReference type="SAM" id="Phobius"/>
    </source>
</evidence>
<feature type="region of interest" description="Disordered" evidence="1">
    <location>
        <begin position="218"/>
        <end position="301"/>
    </location>
</feature>
<feature type="transmembrane region" description="Helical" evidence="2">
    <location>
        <begin position="184"/>
        <end position="208"/>
    </location>
</feature>
<feature type="compositionally biased region" description="Low complexity" evidence="1">
    <location>
        <begin position="257"/>
        <end position="273"/>
    </location>
</feature>